<sequence length="205" mass="23566">MSLAHLRLSAPRNEQRPVLATDVAREHFFLTRDKGMVDVEGYVHRYSYKFDHNESNLILGDSFRIKLSKYRASLVGRVEDFTYEMILNPLALEGCPRDSSRLILRCPLNVDSWTRELYERQIKTLEDIVAIDLETKPGIVDQSWIKKEEDGTVRIETVVCVPPDRLCAELPIGEDLDVTVNLSKDEYVDKEGILHKVWVHSPVAN</sequence>
<accession>A0AAW0A8G3</accession>
<dbReference type="AlphaFoldDB" id="A0AAW0A8G3"/>
<evidence type="ECO:0000313" key="2">
    <source>
        <dbReference type="Proteomes" id="UP001362999"/>
    </source>
</evidence>
<organism evidence="1 2">
    <name type="scientific">Favolaschia claudopus</name>
    <dbReference type="NCBI Taxonomy" id="2862362"/>
    <lineage>
        <taxon>Eukaryota</taxon>
        <taxon>Fungi</taxon>
        <taxon>Dikarya</taxon>
        <taxon>Basidiomycota</taxon>
        <taxon>Agaricomycotina</taxon>
        <taxon>Agaricomycetes</taxon>
        <taxon>Agaricomycetidae</taxon>
        <taxon>Agaricales</taxon>
        <taxon>Marasmiineae</taxon>
        <taxon>Mycenaceae</taxon>
        <taxon>Favolaschia</taxon>
    </lineage>
</organism>
<name>A0AAW0A8G3_9AGAR</name>
<dbReference type="EMBL" id="JAWWNJ010000079">
    <property type="protein sequence ID" value="KAK7002268.1"/>
    <property type="molecule type" value="Genomic_DNA"/>
</dbReference>
<dbReference type="Proteomes" id="UP001362999">
    <property type="component" value="Unassembled WGS sequence"/>
</dbReference>
<evidence type="ECO:0000313" key="1">
    <source>
        <dbReference type="EMBL" id="KAK7002268.1"/>
    </source>
</evidence>
<protein>
    <submittedName>
        <fullName evidence="1">Uncharacterized protein</fullName>
    </submittedName>
</protein>
<keyword evidence="2" id="KW-1185">Reference proteome</keyword>
<gene>
    <name evidence="1" type="ORF">R3P38DRAFT_3605157</name>
</gene>
<comment type="caution">
    <text evidence="1">The sequence shown here is derived from an EMBL/GenBank/DDBJ whole genome shotgun (WGS) entry which is preliminary data.</text>
</comment>
<proteinExistence type="predicted"/>
<reference evidence="1 2" key="1">
    <citation type="journal article" date="2024" name="J Genomics">
        <title>Draft genome sequencing and assembly of Favolaschia claudopus CIRM-BRFM 2984 isolated from oak limbs.</title>
        <authorList>
            <person name="Navarro D."/>
            <person name="Drula E."/>
            <person name="Chaduli D."/>
            <person name="Cazenave R."/>
            <person name="Ahrendt S."/>
            <person name="Wang J."/>
            <person name="Lipzen A."/>
            <person name="Daum C."/>
            <person name="Barry K."/>
            <person name="Grigoriev I.V."/>
            <person name="Favel A."/>
            <person name="Rosso M.N."/>
            <person name="Martin F."/>
        </authorList>
    </citation>
    <scope>NUCLEOTIDE SEQUENCE [LARGE SCALE GENOMIC DNA]</scope>
    <source>
        <strain evidence="1 2">CIRM-BRFM 2984</strain>
    </source>
</reference>